<evidence type="ECO:0000256" key="2">
    <source>
        <dbReference type="SAM" id="MobiDB-lite"/>
    </source>
</evidence>
<feature type="compositionally biased region" description="Polar residues" evidence="2">
    <location>
        <begin position="502"/>
        <end position="515"/>
    </location>
</feature>
<feature type="compositionally biased region" description="Low complexity" evidence="2">
    <location>
        <begin position="448"/>
        <end position="457"/>
    </location>
</feature>
<feature type="region of interest" description="Disordered" evidence="2">
    <location>
        <begin position="182"/>
        <end position="221"/>
    </location>
</feature>
<gene>
    <name evidence="4" type="ORF">BN1204_042930</name>
    <name evidence="3" type="ORF">NCLIV_042930</name>
</gene>
<feature type="compositionally biased region" description="Pro residues" evidence="2">
    <location>
        <begin position="436"/>
        <end position="447"/>
    </location>
</feature>
<keyword evidence="5" id="KW-1185">Reference proteome</keyword>
<feature type="compositionally biased region" description="Low complexity" evidence="2">
    <location>
        <begin position="588"/>
        <end position="604"/>
    </location>
</feature>
<evidence type="ECO:0000313" key="3">
    <source>
        <dbReference type="EMBL" id="CBZ51226.1"/>
    </source>
</evidence>
<feature type="compositionally biased region" description="Low complexity" evidence="2">
    <location>
        <begin position="199"/>
        <end position="210"/>
    </location>
</feature>
<keyword evidence="1" id="KW-0175">Coiled coil</keyword>
<reference evidence="3" key="2">
    <citation type="submission" date="2011-03" db="EMBL/GenBank/DDBJ databases">
        <title>Comparative genomics and transcriptomics of Neospora caninum and Toxoplasma gondii.</title>
        <authorList>
            <person name="Reid A.J."/>
            <person name="Sohal A."/>
            <person name="Harris D."/>
            <person name="Quail M."/>
            <person name="Sanders M."/>
            <person name="Berriman M."/>
            <person name="Wastling J.M."/>
            <person name="Pain A."/>
        </authorList>
    </citation>
    <scope>NUCLEOTIDE SEQUENCE</scope>
    <source>
        <strain evidence="3">Liverpool</strain>
    </source>
</reference>
<feature type="compositionally biased region" description="Low complexity" evidence="2">
    <location>
        <begin position="1563"/>
        <end position="1582"/>
    </location>
</feature>
<sequence length="1676" mass="178852">MGLSGRYSLAGMLRSSRLTLDSTWKNTLVRSFFSEEQLDELGLPEEEIADYMIKHIVPFVKSHLVEAIKVRNESFDQFVADRLAEQGIVAREQQEKIKKVMQAMAAAKVQITDQTDTLEEQQNKIAELTRKLEAATLYLEERAANLEKQVIEKEAWKLEQELKAEAKFPKYAVDALRDLEEEVGMPPNNGEDEEKEESSSQTPSATTATAKADECSPTSKEMERILKDGMAEIQDLLRQLLAKAKQSLCEIAAVDRVPATLQTQPSELPGSPVKNVVDAATETDDSRINPSLRRPFSRTRPPQVLPRGPMPASFVVPPSLPPPPPSSPGESFGFPRSQFPPFPVARVVYGQFQDVAVNSPGVRANVPLHDGASLPSPSIRQNSHSPNSPPAGSFAYSPLPVQVGKDFPRGGFPADSLGRSSVAASYPSSFLPPAALPFPPDRPPGFRPYPLGLIPSSSPGPPDQPGLPSSPNCGLSRPWRPATFFPMQMRPGTSRGVWSPQPLLQASGEPSTHLRSSPERTPSAAVGVGPPSPGRPQNGVASQQGAVDPSTGPFAPTVKPPSFLPVARPLPLGRRLPSPPTSCATYTSFPQLGGFPPFPLSGLSAAPPFGHRLPVSPDAQPTTPVQPQSRESPGEPEPSALGQPPEASDGGGMSQTTEDRANACLYAGGGSGADEASSASFQREEGGAEASRSTEEGGDQAKGQKKTETNPSVQRPPPGAPESLGTVSGSDESGEGPVSSIETHTARSSQHPKRTAYLAFQEACQALEASSVPAGSVFPFFVESAAAARDSMPSPAVSPRPEKERTASNSVAVPAAETEDGCGERRPGPDSVQTVPPQTKALLFDHSPQTGPNITPEAAVVLPSDPPFPSSDCICRRPEGEGMPLQSPDTNAAESPVAPSQRDAGEVEQAQETACEVESEDVPQWCHGYASAFGPLPATAPPLAGSWKPGGEQSLDRAEDRASELKGGAEETDSGAGCTPMQEEGPKSRESRLIRMTQISVSRGRDPMASLYPTGISLETALQMRAPRAAAAGYEKYCLSFLPEFDTSDNISRAWPPLSPLNQPSEPLSCSFAPSHTCLGSPFRAPASSSQPCGYDASMENPASPIPRTASEGQGFLTPVTAGADAFAFTDCSGHPRLRPLFPYEQLYWAGVTDGISDAWRSSTPAETGSPSALPLREDCDGQVSPSPSGPSYNQQESYFESFPQSASRVNEVVRLGPGEAFWRPQLPDFRAFDNAIKSPSHPSPLQKPVTRVPLHCVGSGAPKRRCACPADLASRQPSAAPLERGNSTCSNRESPQRPVPPDEGTVSPPHATTAVEEPNEEETLVAATDASGRTPRITDETRDRGECAEWGNHSLAPTENELGEDGPRVDCSCPLKKPTGRGICGDHQSVDSRKNSPCGCPGRRSAASSPDLAFCSRRPFSPRHEPEVCTRSCRNERNRREACDPCGGGTSTACSLNRRPSFGRLQAIPLVRCHSPQARYQVAKLGVGGYPVYPSEEDLVDMYQFASTDTAPPDHGGAEGSERSCPTETLPLFSGGMTRSATDLGFSGDGTRLSNSSRRTSPRPALAGSPSSSSRGSGSQTSREDGAVGRRLKQPVPYIPIRGSKIGQSRRTPLERETLSSLAARNRRLENQVSDCLFYKASVVSTFSAVWVEKLQLEISCHKALCEDTIYNQRR</sequence>
<feature type="compositionally biased region" description="Pro residues" evidence="2">
    <location>
        <begin position="318"/>
        <end position="327"/>
    </location>
</feature>
<reference evidence="3" key="1">
    <citation type="submission" date="2011-02" db="EMBL/GenBank/DDBJ databases">
        <authorList>
            <person name="Aslett M."/>
        </authorList>
    </citation>
    <scope>NUCLEOTIDE SEQUENCE</scope>
    <source>
        <strain evidence="3">Liverpool</strain>
    </source>
</reference>
<dbReference type="EMBL" id="LN714484">
    <property type="protein sequence ID" value="CEL68540.1"/>
    <property type="molecule type" value="Genomic_DNA"/>
</dbReference>
<feature type="region of interest" description="Disordered" evidence="2">
    <location>
        <begin position="1508"/>
        <end position="1595"/>
    </location>
</feature>
<feature type="region of interest" description="Disordered" evidence="2">
    <location>
        <begin position="1274"/>
        <end position="1368"/>
    </location>
</feature>
<evidence type="ECO:0000313" key="4">
    <source>
        <dbReference type="EMBL" id="CEL68540.1"/>
    </source>
</evidence>
<accession>F0VC92</accession>
<feature type="compositionally biased region" description="Basic and acidic residues" evidence="2">
    <location>
        <begin position="954"/>
        <end position="969"/>
    </location>
</feature>
<feature type="region of interest" description="Disordered" evidence="2">
    <location>
        <begin position="1160"/>
        <end position="1199"/>
    </location>
</feature>
<dbReference type="RefSeq" id="XP_003881259.1">
    <property type="nucleotide sequence ID" value="XM_003881210.1"/>
</dbReference>
<name>F0VC92_NEOCL</name>
<proteinExistence type="predicted"/>
<reference evidence="5" key="3">
    <citation type="journal article" date="2012" name="PLoS Pathog.">
        <title>Comparative genomics of the apicomplexan parasites Toxoplasma gondii and Neospora caninum: Coccidia differing in host range and transmission strategy.</title>
        <authorList>
            <person name="Reid A.J."/>
            <person name="Vermont S.J."/>
            <person name="Cotton J.A."/>
            <person name="Harris D."/>
            <person name="Hill-Cawthorne G.A."/>
            <person name="Konen-Waisman S."/>
            <person name="Latham S.M."/>
            <person name="Mourier T."/>
            <person name="Norton R."/>
            <person name="Quail M.A."/>
            <person name="Sanders M."/>
            <person name="Shanmugam D."/>
            <person name="Sohal A."/>
            <person name="Wasmuth J.D."/>
            <person name="Brunk B."/>
            <person name="Grigg M.E."/>
            <person name="Howard J.C."/>
            <person name="Parkinson J."/>
            <person name="Roos D.S."/>
            <person name="Trees A.J."/>
            <person name="Berriman M."/>
            <person name="Pain A."/>
            <person name="Wastling J.M."/>
        </authorList>
    </citation>
    <scope>NUCLEOTIDE SEQUENCE [LARGE SCALE GENOMIC DNA]</scope>
    <source>
        <strain evidence="5">Liverpool</strain>
    </source>
</reference>
<feature type="region of interest" description="Disordered" evidence="2">
    <location>
        <begin position="787"/>
        <end position="919"/>
    </location>
</feature>
<dbReference type="Proteomes" id="UP000007494">
    <property type="component" value="Chromosome IX"/>
</dbReference>
<evidence type="ECO:0000256" key="1">
    <source>
        <dbReference type="SAM" id="Coils"/>
    </source>
</evidence>
<evidence type="ECO:0000313" key="5">
    <source>
        <dbReference type="Proteomes" id="UP000007494"/>
    </source>
</evidence>
<feature type="compositionally biased region" description="Basic and acidic residues" evidence="2">
    <location>
        <begin position="1337"/>
        <end position="1348"/>
    </location>
</feature>
<feature type="compositionally biased region" description="Polar residues" evidence="2">
    <location>
        <begin position="619"/>
        <end position="631"/>
    </location>
</feature>
<dbReference type="EMBL" id="FR823385">
    <property type="protein sequence ID" value="CBZ51226.1"/>
    <property type="molecule type" value="Genomic_DNA"/>
</dbReference>
<dbReference type="eggNOG" id="ENOG502QYVQ">
    <property type="taxonomic scope" value="Eukaryota"/>
</dbReference>
<feature type="region of interest" description="Disordered" evidence="2">
    <location>
        <begin position="368"/>
        <end position="397"/>
    </location>
</feature>
<feature type="compositionally biased region" description="Polar residues" evidence="2">
    <location>
        <begin position="1160"/>
        <end position="1171"/>
    </location>
</feature>
<feature type="region of interest" description="Disordered" evidence="2">
    <location>
        <begin position="436"/>
        <end position="753"/>
    </location>
</feature>
<dbReference type="GeneID" id="13440211"/>
<dbReference type="InParanoid" id="F0VC92"/>
<dbReference type="OMA" id="IPLVRCH"/>
<protein>
    <submittedName>
        <fullName evidence="3">Proteophosphoglycan 5, related</fullName>
    </submittedName>
</protein>
<feature type="compositionally biased region" description="Polar residues" evidence="2">
    <location>
        <begin position="740"/>
        <end position="749"/>
    </location>
</feature>
<feature type="region of interest" description="Disordered" evidence="2">
    <location>
        <begin position="284"/>
        <end position="334"/>
    </location>
</feature>
<reference evidence="4" key="4">
    <citation type="journal article" date="2015" name="PLoS ONE">
        <title>Comprehensive Evaluation of Toxoplasma gondii VEG and Neospora caninum LIV Genomes with Tachyzoite Stage Transcriptome and Proteome Defines Novel Transcript Features.</title>
        <authorList>
            <person name="Ramaprasad A."/>
            <person name="Mourier T."/>
            <person name="Naeem R."/>
            <person name="Malas T.B."/>
            <person name="Moussa E."/>
            <person name="Panigrahi A."/>
            <person name="Vermont S.J."/>
            <person name="Otto T.D."/>
            <person name="Wastling J."/>
            <person name="Pain A."/>
        </authorList>
    </citation>
    <scope>NUCLEOTIDE SEQUENCE</scope>
    <source>
        <strain evidence="4">Liverpool</strain>
    </source>
</reference>
<feature type="compositionally biased region" description="Low complexity" evidence="2">
    <location>
        <begin position="564"/>
        <end position="576"/>
    </location>
</feature>
<dbReference type="OrthoDB" id="332296at2759"/>
<feature type="compositionally biased region" description="Polar residues" evidence="2">
    <location>
        <begin position="375"/>
        <end position="386"/>
    </location>
</feature>
<feature type="compositionally biased region" description="Polar residues" evidence="2">
    <location>
        <begin position="1184"/>
        <end position="1199"/>
    </location>
</feature>
<feature type="region of interest" description="Disordered" evidence="2">
    <location>
        <begin position="940"/>
        <end position="990"/>
    </location>
</feature>
<feature type="coiled-coil region" evidence="1">
    <location>
        <begin position="90"/>
        <end position="138"/>
    </location>
</feature>
<dbReference type="VEuPathDB" id="ToxoDB:NCLIV_042930"/>
<organism evidence="3 5">
    <name type="scientific">Neospora caninum (strain Liverpool)</name>
    <dbReference type="NCBI Taxonomy" id="572307"/>
    <lineage>
        <taxon>Eukaryota</taxon>
        <taxon>Sar</taxon>
        <taxon>Alveolata</taxon>
        <taxon>Apicomplexa</taxon>
        <taxon>Conoidasida</taxon>
        <taxon>Coccidia</taxon>
        <taxon>Eucoccidiorida</taxon>
        <taxon>Eimeriorina</taxon>
        <taxon>Sarcocystidae</taxon>
        <taxon>Neospora</taxon>
    </lineage>
</organism>